<evidence type="ECO:0000256" key="1">
    <source>
        <dbReference type="SAM" id="Phobius"/>
    </source>
</evidence>
<proteinExistence type="predicted"/>
<feature type="transmembrane region" description="Helical" evidence="1">
    <location>
        <begin position="23"/>
        <end position="44"/>
    </location>
</feature>
<sequence>MSNEIENYKDKEFGYNWVTSSRFLFYMQVFVVVAFLLGGCYQLYGHRYKGKPDVEVPGNTLYTPQYK</sequence>
<dbReference type="EMBL" id="CP042435">
    <property type="protein sequence ID" value="QEC69377.1"/>
    <property type="molecule type" value="Genomic_DNA"/>
</dbReference>
<keyword evidence="1" id="KW-0472">Membrane</keyword>
<accession>A0A5B8VCW8</accession>
<dbReference type="AlphaFoldDB" id="A0A5B8VCW8"/>
<evidence type="ECO:0000313" key="3">
    <source>
        <dbReference type="Proteomes" id="UP000321533"/>
    </source>
</evidence>
<protein>
    <submittedName>
        <fullName evidence="2">Uncharacterized protein</fullName>
    </submittedName>
</protein>
<dbReference type="RefSeq" id="WP_147192254.1">
    <property type="nucleotide sequence ID" value="NZ_CP042435.1"/>
</dbReference>
<gene>
    <name evidence="2" type="ORF">FRZ67_19475</name>
</gene>
<organism evidence="2 3">
    <name type="scientific">Panacibacter ginsenosidivorans</name>
    <dbReference type="NCBI Taxonomy" id="1813871"/>
    <lineage>
        <taxon>Bacteria</taxon>
        <taxon>Pseudomonadati</taxon>
        <taxon>Bacteroidota</taxon>
        <taxon>Chitinophagia</taxon>
        <taxon>Chitinophagales</taxon>
        <taxon>Chitinophagaceae</taxon>
        <taxon>Panacibacter</taxon>
    </lineage>
</organism>
<dbReference type="Proteomes" id="UP000321533">
    <property type="component" value="Chromosome"/>
</dbReference>
<dbReference type="KEGG" id="pgin:FRZ67_19475"/>
<evidence type="ECO:0000313" key="2">
    <source>
        <dbReference type="EMBL" id="QEC69377.1"/>
    </source>
</evidence>
<reference evidence="2 3" key="1">
    <citation type="journal article" date="2016" name="Int. J. Syst. Evol. Microbiol.">
        <title>Panacibacter ginsenosidivorans gen. nov., sp. nov., with ginsenoside converting activity isolated from soil of a ginseng field.</title>
        <authorList>
            <person name="Siddiqi M.Z."/>
            <person name="Muhammad Shafi S."/>
            <person name="Choi K.D."/>
            <person name="Im W.T."/>
        </authorList>
    </citation>
    <scope>NUCLEOTIDE SEQUENCE [LARGE SCALE GENOMIC DNA]</scope>
    <source>
        <strain evidence="2 3">Gsoil1550</strain>
    </source>
</reference>
<dbReference type="OrthoDB" id="676513at2"/>
<name>A0A5B8VCW8_9BACT</name>
<keyword evidence="1" id="KW-1133">Transmembrane helix</keyword>
<keyword evidence="1" id="KW-0812">Transmembrane</keyword>
<keyword evidence="3" id="KW-1185">Reference proteome</keyword>